<dbReference type="InterPro" id="IPR050630">
    <property type="entry name" value="WD_repeat_EMAP"/>
</dbReference>
<dbReference type="InterPro" id="IPR003533">
    <property type="entry name" value="Doublecortin_dom"/>
</dbReference>
<dbReference type="GO" id="GO:0072686">
    <property type="term" value="C:mitotic spindle"/>
    <property type="evidence" value="ECO:0007669"/>
    <property type="project" value="TreeGrafter"/>
</dbReference>
<dbReference type="Gene3D" id="3.10.20.230">
    <property type="entry name" value="Doublecortin domain"/>
    <property type="match status" value="2"/>
</dbReference>
<dbReference type="Proteomes" id="UP000593567">
    <property type="component" value="Unassembled WGS sequence"/>
</dbReference>
<dbReference type="GO" id="GO:0008017">
    <property type="term" value="F:microtubule binding"/>
    <property type="evidence" value="ECO:0007669"/>
    <property type="project" value="TreeGrafter"/>
</dbReference>
<dbReference type="GO" id="GO:0035556">
    <property type="term" value="P:intracellular signal transduction"/>
    <property type="evidence" value="ECO:0007669"/>
    <property type="project" value="InterPro"/>
</dbReference>
<dbReference type="SUPFAM" id="SSF89837">
    <property type="entry name" value="Doublecortin (DC)"/>
    <property type="match status" value="2"/>
</dbReference>
<dbReference type="SMART" id="SM00537">
    <property type="entry name" value="DCX"/>
    <property type="match status" value="1"/>
</dbReference>
<name>A0A7J7IYX5_BUGNE</name>
<evidence type="ECO:0000259" key="4">
    <source>
        <dbReference type="PROSITE" id="PS50309"/>
    </source>
</evidence>
<dbReference type="InterPro" id="IPR036572">
    <property type="entry name" value="Doublecortin_dom_sf"/>
</dbReference>
<dbReference type="OrthoDB" id="47802at2759"/>
<protein>
    <recommendedName>
        <fullName evidence="4">Doublecortin domain-containing protein</fullName>
    </recommendedName>
</protein>
<evidence type="ECO:0000256" key="2">
    <source>
        <dbReference type="ARBA" id="ARBA00022737"/>
    </source>
</evidence>
<dbReference type="InterPro" id="IPR015943">
    <property type="entry name" value="WD40/YVTN_repeat-like_dom_sf"/>
</dbReference>
<comment type="caution">
    <text evidence="5">The sequence shown here is derived from an EMBL/GenBank/DDBJ whole genome shotgun (WGS) entry which is preliminary data.</text>
</comment>
<keyword evidence="6" id="KW-1185">Reference proteome</keyword>
<evidence type="ECO:0000256" key="3">
    <source>
        <dbReference type="SAM" id="MobiDB-lite"/>
    </source>
</evidence>
<feature type="domain" description="Doublecortin" evidence="4">
    <location>
        <begin position="275"/>
        <end position="361"/>
    </location>
</feature>
<dbReference type="AlphaFoldDB" id="A0A7J7IYX5"/>
<dbReference type="Gene3D" id="2.130.10.10">
    <property type="entry name" value="YVTN repeat-like/Quinoprotein amine dehydrogenase"/>
    <property type="match status" value="2"/>
</dbReference>
<evidence type="ECO:0000313" key="6">
    <source>
        <dbReference type="Proteomes" id="UP000593567"/>
    </source>
</evidence>
<dbReference type="PANTHER" id="PTHR13720:SF55">
    <property type="entry name" value="ECHINODERM MICROTUBULE-ASSOCIATED PROTEIN-LIKE CG42247"/>
    <property type="match status" value="1"/>
</dbReference>
<dbReference type="Pfam" id="PF03451">
    <property type="entry name" value="HELP"/>
    <property type="match status" value="1"/>
</dbReference>
<dbReference type="EMBL" id="VXIV02003256">
    <property type="protein sequence ID" value="KAF6019070.1"/>
    <property type="molecule type" value="Genomic_DNA"/>
</dbReference>
<accession>A0A7J7IYX5</accession>
<keyword evidence="2" id="KW-0677">Repeat</keyword>
<evidence type="ECO:0000256" key="1">
    <source>
        <dbReference type="ARBA" id="ARBA00022574"/>
    </source>
</evidence>
<dbReference type="PANTHER" id="PTHR13720">
    <property type="entry name" value="WD-40 REPEAT PROTEIN"/>
    <property type="match status" value="1"/>
</dbReference>
<sequence length="542" mass="62039">MQSSANHDSCQLCSENMLKLSSLPFPHNRKPNSNMGHMMEGVQTSHNTVLAGSPTQKRNIYTQPVPKAMKAKSQKRPTTMHQPASKKEKNGSVKENLWGTDDLDDFYSPRRPANGIDFSRYEPSPQNDYDDSLDVPLLKNQPKKTSKRGKLVTFYKSGDKHFKGLSIAVNQKQFVKLEALLDFLSSKLPTTNGIKSIFSWPGGKPVYNVGDFLVGEIYVCSDTQRLDRSIDYGEIKPTVWHNKRMSAVKFRRDENELLQNRRDPQPVVAANAKPRVLTIISNVDRSSREKVMLNPLTNQTFEEILHDIGNMVTIEEPPVTGLFTEKRPHKKVFSFSQLFKDFKDHDCFLAVGRELVPVDSKQRRVPKSTQSDSAVTFKPAAKRVAVKRVAAKHFQKSVDDYDSDYEDIPSRANLSVPVGRPSLFSRMGQPAPRRFVKPPLSPKHDKVIRKPLKSYPSIRIDVHNQRREFYTPSNYQRPDGKKPDRKLQLEWVYGYRGRDARNNLYVLPSGEVLYYVASVAVLLDREKDRQRHYVGHNEDITW</sequence>
<feature type="region of interest" description="Disordered" evidence="3">
    <location>
        <begin position="63"/>
        <end position="144"/>
    </location>
</feature>
<dbReference type="Pfam" id="PF03607">
    <property type="entry name" value="DCX"/>
    <property type="match status" value="1"/>
</dbReference>
<keyword evidence="1" id="KW-0853">WD repeat</keyword>
<evidence type="ECO:0000313" key="5">
    <source>
        <dbReference type="EMBL" id="KAF6019070.1"/>
    </source>
</evidence>
<dbReference type="PROSITE" id="PS50309">
    <property type="entry name" value="DC"/>
    <property type="match status" value="2"/>
</dbReference>
<dbReference type="GO" id="GO:0000226">
    <property type="term" value="P:microtubule cytoskeleton organization"/>
    <property type="evidence" value="ECO:0007669"/>
    <property type="project" value="TreeGrafter"/>
</dbReference>
<dbReference type="InterPro" id="IPR005108">
    <property type="entry name" value="HELP"/>
</dbReference>
<reference evidence="5" key="1">
    <citation type="submission" date="2020-06" db="EMBL/GenBank/DDBJ databases">
        <title>Draft genome of Bugula neritina, a colonial animal packing powerful symbionts and potential medicines.</title>
        <authorList>
            <person name="Rayko M."/>
        </authorList>
    </citation>
    <scope>NUCLEOTIDE SEQUENCE [LARGE SCALE GENOMIC DNA]</scope>
    <source>
        <strain evidence="5">Kwan_BN1</strain>
    </source>
</reference>
<proteinExistence type="predicted"/>
<gene>
    <name evidence="5" type="ORF">EB796_022625</name>
</gene>
<organism evidence="5 6">
    <name type="scientific">Bugula neritina</name>
    <name type="common">Brown bryozoan</name>
    <name type="synonym">Sertularia neritina</name>
    <dbReference type="NCBI Taxonomy" id="10212"/>
    <lineage>
        <taxon>Eukaryota</taxon>
        <taxon>Metazoa</taxon>
        <taxon>Spiralia</taxon>
        <taxon>Lophotrochozoa</taxon>
        <taxon>Bryozoa</taxon>
        <taxon>Gymnolaemata</taxon>
        <taxon>Cheilostomatida</taxon>
        <taxon>Flustrina</taxon>
        <taxon>Buguloidea</taxon>
        <taxon>Bugulidae</taxon>
        <taxon>Bugula</taxon>
    </lineage>
</organism>
<feature type="domain" description="Doublecortin" evidence="4">
    <location>
        <begin position="150"/>
        <end position="233"/>
    </location>
</feature>